<comment type="caution">
    <text evidence="1">The sequence shown here is derived from an EMBL/GenBank/DDBJ whole genome shotgun (WGS) entry which is preliminary data.</text>
</comment>
<sequence>MHENKCYFWSKTIAKTTTSKLGPTRPSPVTPLTISSMNHRVRRRHSNLETCERSPPKLGHWAPKIVLSVLVN</sequence>
<dbReference type="AlphaFoldDB" id="A0AAD2D5T9"/>
<organism evidence="1 2">
    <name type="scientific">Euplotes crassus</name>
    <dbReference type="NCBI Taxonomy" id="5936"/>
    <lineage>
        <taxon>Eukaryota</taxon>
        <taxon>Sar</taxon>
        <taxon>Alveolata</taxon>
        <taxon>Ciliophora</taxon>
        <taxon>Intramacronucleata</taxon>
        <taxon>Spirotrichea</taxon>
        <taxon>Hypotrichia</taxon>
        <taxon>Euplotida</taxon>
        <taxon>Euplotidae</taxon>
        <taxon>Moneuplotes</taxon>
    </lineage>
</organism>
<dbReference type="Proteomes" id="UP001295684">
    <property type="component" value="Unassembled WGS sequence"/>
</dbReference>
<name>A0AAD2D5T9_EUPCR</name>
<dbReference type="EMBL" id="CAMPGE010023732">
    <property type="protein sequence ID" value="CAI2381637.1"/>
    <property type="molecule type" value="Genomic_DNA"/>
</dbReference>
<proteinExistence type="predicted"/>
<keyword evidence="2" id="KW-1185">Reference proteome</keyword>
<gene>
    <name evidence="1" type="ORF">ECRASSUSDP1_LOCUS23095</name>
</gene>
<accession>A0AAD2D5T9</accession>
<evidence type="ECO:0000313" key="2">
    <source>
        <dbReference type="Proteomes" id="UP001295684"/>
    </source>
</evidence>
<reference evidence="1" key="1">
    <citation type="submission" date="2023-07" db="EMBL/GenBank/DDBJ databases">
        <authorList>
            <consortium name="AG Swart"/>
            <person name="Singh M."/>
            <person name="Singh A."/>
            <person name="Seah K."/>
            <person name="Emmerich C."/>
        </authorList>
    </citation>
    <scope>NUCLEOTIDE SEQUENCE</scope>
    <source>
        <strain evidence="1">DP1</strain>
    </source>
</reference>
<evidence type="ECO:0000313" key="1">
    <source>
        <dbReference type="EMBL" id="CAI2381637.1"/>
    </source>
</evidence>
<protein>
    <submittedName>
        <fullName evidence="1">Uncharacterized protein</fullName>
    </submittedName>
</protein>